<protein>
    <submittedName>
        <fullName evidence="4">SAM-dependent methyltransferase</fullName>
    </submittedName>
</protein>
<dbReference type="GO" id="GO:0032259">
    <property type="term" value="P:methylation"/>
    <property type="evidence" value="ECO:0007669"/>
    <property type="project" value="UniProtKB-KW"/>
</dbReference>
<dbReference type="AlphaFoldDB" id="A0A931BHH5"/>
<dbReference type="EMBL" id="JADPRT010000023">
    <property type="protein sequence ID" value="MBF9073545.1"/>
    <property type="molecule type" value="Genomic_DNA"/>
</dbReference>
<reference evidence="4" key="1">
    <citation type="submission" date="2020-11" db="EMBL/GenBank/DDBJ databases">
        <title>Isolation and identification of active actinomycetes.</title>
        <authorList>
            <person name="Yu B."/>
        </authorList>
    </citation>
    <scope>NUCLEOTIDE SEQUENCE</scope>
    <source>
        <strain evidence="4">NEAU-YB345</strain>
    </source>
</reference>
<gene>
    <name evidence="4" type="ORF">I2501_36575</name>
</gene>
<dbReference type="PANTHER" id="PTHR12049">
    <property type="entry name" value="PROTEIN ARGININE METHYLTRANSFERASE NDUFAF7, MITOCHONDRIAL"/>
    <property type="match status" value="1"/>
</dbReference>
<dbReference type="GO" id="GO:0035243">
    <property type="term" value="F:protein-arginine omega-N symmetric methyltransferase activity"/>
    <property type="evidence" value="ECO:0007669"/>
    <property type="project" value="TreeGrafter"/>
</dbReference>
<dbReference type="SUPFAM" id="SSF53335">
    <property type="entry name" value="S-adenosyl-L-methionine-dependent methyltransferases"/>
    <property type="match status" value="1"/>
</dbReference>
<evidence type="ECO:0000313" key="4">
    <source>
        <dbReference type="EMBL" id="MBF9073545.1"/>
    </source>
</evidence>
<organism evidence="4 5">
    <name type="scientific">Streptacidiphilus fuscans</name>
    <dbReference type="NCBI Taxonomy" id="2789292"/>
    <lineage>
        <taxon>Bacteria</taxon>
        <taxon>Bacillati</taxon>
        <taxon>Actinomycetota</taxon>
        <taxon>Actinomycetes</taxon>
        <taxon>Kitasatosporales</taxon>
        <taxon>Streptomycetaceae</taxon>
        <taxon>Streptacidiphilus</taxon>
    </lineage>
</organism>
<evidence type="ECO:0000256" key="3">
    <source>
        <dbReference type="SAM" id="MobiDB-lite"/>
    </source>
</evidence>
<evidence type="ECO:0000313" key="5">
    <source>
        <dbReference type="Proteomes" id="UP000657385"/>
    </source>
</evidence>
<dbReference type="PANTHER" id="PTHR12049:SF7">
    <property type="entry name" value="PROTEIN ARGININE METHYLTRANSFERASE NDUFAF7, MITOCHONDRIAL"/>
    <property type="match status" value="1"/>
</dbReference>
<feature type="compositionally biased region" description="Basic and acidic residues" evidence="3">
    <location>
        <begin position="35"/>
        <end position="48"/>
    </location>
</feature>
<name>A0A931BHH5_9ACTN</name>
<dbReference type="InterPro" id="IPR029063">
    <property type="entry name" value="SAM-dependent_MTases_sf"/>
</dbReference>
<sequence length="367" mass="38610">MSDGAAMNEGGTGMVPWRQATEAALYGPNGFFVRPDTDRPGLPDRPEQPDGLAGPAAHFRTSVHASPLFARAVLRLVEWVDEDLGRPDRLVVCDVGAGRGELLVALAQLTDGTELGARLELRAVERAPRPDGLPDAIAWGAEIEPLPHGLLFANEWLDNVPVDVAEVDDDGTARYLLVDPATGEEQPGPALTPEDAAWLAAQYPALPRGGRAELGLPRDRAWSAAVAALGRGLAVTADYAHTRDSRPPFGTLTGYRDGRQVAPVPDGSCDLTAHVALDACLDAAVRANPRVTHSLWTTQREALRSLGVSGARPPLTLASSNPAGYLRALSAAGEAAELIAVGGLGSFLWGAQAVDMEIPAGWQTLCT</sequence>
<dbReference type="Pfam" id="PF02636">
    <property type="entry name" value="Methyltransf_28"/>
    <property type="match status" value="1"/>
</dbReference>
<evidence type="ECO:0000256" key="1">
    <source>
        <dbReference type="ARBA" id="ARBA00022603"/>
    </source>
</evidence>
<proteinExistence type="predicted"/>
<keyword evidence="1 4" id="KW-0489">Methyltransferase</keyword>
<keyword evidence="5" id="KW-1185">Reference proteome</keyword>
<evidence type="ECO:0000256" key="2">
    <source>
        <dbReference type="ARBA" id="ARBA00022679"/>
    </source>
</evidence>
<feature type="region of interest" description="Disordered" evidence="3">
    <location>
        <begin position="34"/>
        <end position="55"/>
    </location>
</feature>
<dbReference type="RefSeq" id="WP_196198388.1">
    <property type="nucleotide sequence ID" value="NZ_JADPRT010000023.1"/>
</dbReference>
<dbReference type="InterPro" id="IPR003788">
    <property type="entry name" value="NDUFAF7"/>
</dbReference>
<dbReference type="Gene3D" id="3.40.50.12710">
    <property type="match status" value="1"/>
</dbReference>
<keyword evidence="2" id="KW-0808">Transferase</keyword>
<accession>A0A931BHH5</accession>
<comment type="caution">
    <text evidence="4">The sequence shown here is derived from an EMBL/GenBank/DDBJ whole genome shotgun (WGS) entry which is preliminary data.</text>
</comment>
<dbReference type="Proteomes" id="UP000657385">
    <property type="component" value="Unassembled WGS sequence"/>
</dbReference>
<dbReference type="InterPro" id="IPR038375">
    <property type="entry name" value="NDUFAF7_sf"/>
</dbReference>